<dbReference type="PANTHER" id="PTHR24189:SF50">
    <property type="entry name" value="ANKYRIN REPEAT AND SOCS BOX PROTEIN 2"/>
    <property type="match status" value="1"/>
</dbReference>
<dbReference type="GO" id="GO:2000812">
    <property type="term" value="P:regulation of barbed-end actin filament capping"/>
    <property type="evidence" value="ECO:0007669"/>
    <property type="project" value="TreeGrafter"/>
</dbReference>
<dbReference type="GeneTree" id="ENSGT00940000155490"/>
<reference evidence="4" key="2">
    <citation type="submission" date="2025-09" db="UniProtKB">
        <authorList>
            <consortium name="Ensembl"/>
        </authorList>
    </citation>
    <scope>IDENTIFICATION</scope>
</reference>
<dbReference type="PANTHER" id="PTHR24189">
    <property type="entry name" value="MYOTROPHIN"/>
    <property type="match status" value="1"/>
</dbReference>
<dbReference type="SMART" id="SM00248">
    <property type="entry name" value="ANK"/>
    <property type="match status" value="2"/>
</dbReference>
<evidence type="ECO:0000313" key="5">
    <source>
        <dbReference type="Proteomes" id="UP000261360"/>
    </source>
</evidence>
<dbReference type="InterPro" id="IPR050745">
    <property type="entry name" value="Multifunctional_regulatory"/>
</dbReference>
<dbReference type="Gene3D" id="1.25.40.20">
    <property type="entry name" value="Ankyrin repeat-containing domain"/>
    <property type="match status" value="1"/>
</dbReference>
<dbReference type="PROSITE" id="PS50297">
    <property type="entry name" value="ANK_REP_REGION"/>
    <property type="match status" value="1"/>
</dbReference>
<dbReference type="AlphaFoldDB" id="A0A3B4XAW4"/>
<evidence type="ECO:0000256" key="2">
    <source>
        <dbReference type="ARBA" id="ARBA00023043"/>
    </source>
</evidence>
<dbReference type="InterPro" id="IPR002110">
    <property type="entry name" value="Ankyrin_rpt"/>
</dbReference>
<feature type="repeat" description="ANK" evidence="3">
    <location>
        <begin position="43"/>
        <end position="75"/>
    </location>
</feature>
<dbReference type="Proteomes" id="UP000261360">
    <property type="component" value="Unplaced"/>
</dbReference>
<dbReference type="SUPFAM" id="SSF48403">
    <property type="entry name" value="Ankyrin repeat"/>
    <property type="match status" value="1"/>
</dbReference>
<dbReference type="PROSITE" id="PS50088">
    <property type="entry name" value="ANK_REPEAT"/>
    <property type="match status" value="1"/>
</dbReference>
<dbReference type="Pfam" id="PF12796">
    <property type="entry name" value="Ank_2"/>
    <property type="match status" value="1"/>
</dbReference>
<dbReference type="Ensembl" id="ENSSLDT00000015433.1">
    <property type="protein sequence ID" value="ENSSLDP00000014864.1"/>
    <property type="gene ID" value="ENSSLDG00000011865.1"/>
</dbReference>
<dbReference type="STRING" id="1841481.ENSSLDP00000014864"/>
<reference evidence="4" key="1">
    <citation type="submission" date="2025-08" db="UniProtKB">
        <authorList>
            <consortium name="Ensembl"/>
        </authorList>
    </citation>
    <scope>IDENTIFICATION</scope>
</reference>
<dbReference type="GO" id="GO:0005737">
    <property type="term" value="C:cytoplasm"/>
    <property type="evidence" value="ECO:0007669"/>
    <property type="project" value="TreeGrafter"/>
</dbReference>
<protein>
    <submittedName>
        <fullName evidence="4">Uncharacterized protein</fullName>
    </submittedName>
</protein>
<accession>A0A3B4XAW4</accession>
<name>A0A3B4XAW4_SERLL</name>
<proteinExistence type="predicted"/>
<sequence length="167" mass="18492">MTGYYRRVHEKVRSGGNRWDRNSAAMVAVLLNHGAAVNTHCIQGWTALQEAVVRNNVEICEMLLKAGAKHSLTNMYGISPLFSAAQTGQATTLRFLLKHDANKPGKTGLLPLHIAVQRFTKVLRINSCVELGVVCITANIKIHLVQTYSKAPPGTKVNMEYKHKESR</sequence>
<dbReference type="GO" id="GO:0005634">
    <property type="term" value="C:nucleus"/>
    <property type="evidence" value="ECO:0007669"/>
    <property type="project" value="TreeGrafter"/>
</dbReference>
<organism evidence="4 5">
    <name type="scientific">Seriola lalandi dorsalis</name>
    <dbReference type="NCBI Taxonomy" id="1841481"/>
    <lineage>
        <taxon>Eukaryota</taxon>
        <taxon>Metazoa</taxon>
        <taxon>Chordata</taxon>
        <taxon>Craniata</taxon>
        <taxon>Vertebrata</taxon>
        <taxon>Euteleostomi</taxon>
        <taxon>Actinopterygii</taxon>
        <taxon>Neopterygii</taxon>
        <taxon>Teleostei</taxon>
        <taxon>Neoteleostei</taxon>
        <taxon>Acanthomorphata</taxon>
        <taxon>Carangaria</taxon>
        <taxon>Carangiformes</taxon>
        <taxon>Carangidae</taxon>
        <taxon>Seriola</taxon>
    </lineage>
</organism>
<keyword evidence="1" id="KW-0677">Repeat</keyword>
<evidence type="ECO:0000313" key="4">
    <source>
        <dbReference type="Ensembl" id="ENSSLDP00000014864.1"/>
    </source>
</evidence>
<keyword evidence="5" id="KW-1185">Reference proteome</keyword>
<evidence type="ECO:0000256" key="1">
    <source>
        <dbReference type="ARBA" id="ARBA00022737"/>
    </source>
</evidence>
<dbReference type="InterPro" id="IPR036770">
    <property type="entry name" value="Ankyrin_rpt-contain_sf"/>
</dbReference>
<keyword evidence="2 3" id="KW-0040">ANK repeat</keyword>
<evidence type="ECO:0000256" key="3">
    <source>
        <dbReference type="PROSITE-ProRule" id="PRU00023"/>
    </source>
</evidence>